<evidence type="ECO:0000256" key="3">
    <source>
        <dbReference type="ARBA" id="ARBA00022729"/>
    </source>
</evidence>
<dbReference type="PANTHER" id="PTHR30290:SF64">
    <property type="entry name" value="ABC TRANSPORTER PERIPLASMIC BINDING PROTEIN"/>
    <property type="match status" value="1"/>
</dbReference>
<name>A0A3S9B913_9HYPH</name>
<evidence type="ECO:0000256" key="2">
    <source>
        <dbReference type="ARBA" id="ARBA00005695"/>
    </source>
</evidence>
<dbReference type="Pfam" id="PF00496">
    <property type="entry name" value="SBP_bac_5"/>
    <property type="match status" value="1"/>
</dbReference>
<dbReference type="AlphaFoldDB" id="A0A3S9B913"/>
<dbReference type="GO" id="GO:1904680">
    <property type="term" value="F:peptide transmembrane transporter activity"/>
    <property type="evidence" value="ECO:0007669"/>
    <property type="project" value="TreeGrafter"/>
</dbReference>
<evidence type="ECO:0000256" key="4">
    <source>
        <dbReference type="SAM" id="SignalP"/>
    </source>
</evidence>
<dbReference type="RefSeq" id="WP_126006941.1">
    <property type="nucleotide sequence ID" value="NZ_CP032509.1"/>
</dbReference>
<keyword evidence="3 4" id="KW-0732">Signal</keyword>
<dbReference type="InterPro" id="IPR039424">
    <property type="entry name" value="SBP_5"/>
</dbReference>
<dbReference type="SUPFAM" id="SSF53850">
    <property type="entry name" value="Periplasmic binding protein-like II"/>
    <property type="match status" value="1"/>
</dbReference>
<dbReference type="InterPro" id="IPR000914">
    <property type="entry name" value="SBP_5_dom"/>
</dbReference>
<evidence type="ECO:0000313" key="7">
    <source>
        <dbReference type="Proteomes" id="UP000268192"/>
    </source>
</evidence>
<comment type="similarity">
    <text evidence="2">Belongs to the bacterial solute-binding protein 5 family.</text>
</comment>
<dbReference type="Gene3D" id="3.40.190.10">
    <property type="entry name" value="Periplasmic binding protein-like II"/>
    <property type="match status" value="1"/>
</dbReference>
<dbReference type="Proteomes" id="UP000268192">
    <property type="component" value="Chromosome"/>
</dbReference>
<accession>A0A3S9B913</accession>
<sequence length="630" mass="70891">MASRVDRHTLNRRQFLTGAAATAAVMSLPISISGAFAANPTGQRLHGLSAFGKLKYAPNFTHFGYVNPQARKGGRFHTAVANWLYNQNPQTFNTLNTFVLAGDAPPRMNICFDTLMVSALDEPDALYCHAAEWVEIAEDRNSVRFGLRDGILFHDATPLRAGDVAFSLQLIKESGHPDLASALTSMVGAEAIDERTVEVVYDGLQSGRAILALASIPILSQIYYSANEFTASSLHVPVSSGPYRPSRVESGRFIEYERVPDYWAADLPTGRGLANFDVIRIEFYAERTAEFEAFKKGDIHFRQESVAQVWSTGYDFPAFADGRVLKQEFPRELRPTMQAWALNQRREPFDDIRVREAIGLCFDFEWTNDKLFYGVYARSQSPFENSEFKAEGLPTGAELELLNGLKSPLPEGVLGEPRVAPLSDGSGRDRKLLQRAVELLREAGFAQQGGRLLRDGRPITLEILIQATVFERLHAGFIQNLRRIGIDASLRLVDSAQYTARTNDYDFDMVMMAVQFSATPTAESFETFVSTRSADMKGMRNLPGAKDAIYDELLDHMERVESREELVTVMRVLDRVLRARLDWIPNWYSANHLVAHWDMFGFVDPKPDYGWPVEQLWWYDQEKAQAIGRT</sequence>
<dbReference type="OrthoDB" id="9803988at2"/>
<feature type="signal peptide" evidence="4">
    <location>
        <begin position="1"/>
        <end position="37"/>
    </location>
</feature>
<evidence type="ECO:0000256" key="1">
    <source>
        <dbReference type="ARBA" id="ARBA00004418"/>
    </source>
</evidence>
<organism evidence="6 7">
    <name type="scientific">Georhizobium profundi</name>
    <dbReference type="NCBI Taxonomy" id="2341112"/>
    <lineage>
        <taxon>Bacteria</taxon>
        <taxon>Pseudomonadati</taxon>
        <taxon>Pseudomonadota</taxon>
        <taxon>Alphaproteobacteria</taxon>
        <taxon>Hyphomicrobiales</taxon>
        <taxon>Rhizobiaceae</taxon>
        <taxon>Georhizobium</taxon>
    </lineage>
</organism>
<dbReference type="InterPro" id="IPR006311">
    <property type="entry name" value="TAT_signal"/>
</dbReference>
<keyword evidence="7" id="KW-1185">Reference proteome</keyword>
<feature type="domain" description="Solute-binding protein family 5" evidence="5">
    <location>
        <begin position="131"/>
        <end position="532"/>
    </location>
</feature>
<dbReference type="InterPro" id="IPR019546">
    <property type="entry name" value="TAT_signal_bac_arc"/>
</dbReference>
<reference evidence="6 7" key="1">
    <citation type="submission" date="2018-09" db="EMBL/GenBank/DDBJ databases">
        <title>Marinorhizobium profundi gen. nov., sp. nov., isolated from a deep-sea sediment sample from the New Britain Trench and proposal of Marinorhizobiaceae fam. nov. in the order Rhizobiales of the class Alphaproteobacteria.</title>
        <authorList>
            <person name="Cao J."/>
        </authorList>
    </citation>
    <scope>NUCLEOTIDE SEQUENCE [LARGE SCALE GENOMIC DNA]</scope>
    <source>
        <strain evidence="6 7">WS11</strain>
    </source>
</reference>
<dbReference type="PANTHER" id="PTHR30290">
    <property type="entry name" value="PERIPLASMIC BINDING COMPONENT OF ABC TRANSPORTER"/>
    <property type="match status" value="1"/>
</dbReference>
<dbReference type="GO" id="GO:0043190">
    <property type="term" value="C:ATP-binding cassette (ABC) transporter complex"/>
    <property type="evidence" value="ECO:0007669"/>
    <property type="project" value="InterPro"/>
</dbReference>
<gene>
    <name evidence="6" type="ORF">D5400_01410</name>
</gene>
<evidence type="ECO:0000313" key="6">
    <source>
        <dbReference type="EMBL" id="AZN73508.1"/>
    </source>
</evidence>
<evidence type="ECO:0000259" key="5">
    <source>
        <dbReference type="Pfam" id="PF00496"/>
    </source>
</evidence>
<feature type="chain" id="PRO_5019292239" evidence="4">
    <location>
        <begin position="38"/>
        <end position="630"/>
    </location>
</feature>
<comment type="subcellular location">
    <subcellularLocation>
        <location evidence="1">Periplasm</location>
    </subcellularLocation>
</comment>
<protein>
    <submittedName>
        <fullName evidence="6">ABC transporter substrate-binding protein</fullName>
    </submittedName>
</protein>
<dbReference type="GO" id="GO:0030288">
    <property type="term" value="C:outer membrane-bounded periplasmic space"/>
    <property type="evidence" value="ECO:0007669"/>
    <property type="project" value="TreeGrafter"/>
</dbReference>
<dbReference type="InterPro" id="IPR030678">
    <property type="entry name" value="Peptide/Ni-bd"/>
</dbReference>
<dbReference type="CDD" id="cd08497">
    <property type="entry name" value="MbnE-like"/>
    <property type="match status" value="1"/>
</dbReference>
<dbReference type="KEGG" id="abaw:D5400_01410"/>
<dbReference type="Pfam" id="PF10518">
    <property type="entry name" value="TAT_signal"/>
    <property type="match status" value="1"/>
</dbReference>
<dbReference type="Gene3D" id="3.10.105.10">
    <property type="entry name" value="Dipeptide-binding Protein, Domain 3"/>
    <property type="match status" value="1"/>
</dbReference>
<dbReference type="PROSITE" id="PS51318">
    <property type="entry name" value="TAT"/>
    <property type="match status" value="1"/>
</dbReference>
<proteinExistence type="inferred from homology"/>
<dbReference type="GO" id="GO:0015833">
    <property type="term" value="P:peptide transport"/>
    <property type="evidence" value="ECO:0007669"/>
    <property type="project" value="TreeGrafter"/>
</dbReference>
<dbReference type="GO" id="GO:0042884">
    <property type="term" value="P:microcin transport"/>
    <property type="evidence" value="ECO:0007669"/>
    <property type="project" value="TreeGrafter"/>
</dbReference>
<dbReference type="EMBL" id="CP032509">
    <property type="protein sequence ID" value="AZN73508.1"/>
    <property type="molecule type" value="Genomic_DNA"/>
</dbReference>
<dbReference type="PIRSF" id="PIRSF002741">
    <property type="entry name" value="MppA"/>
    <property type="match status" value="1"/>
</dbReference>